<dbReference type="Gramene" id="OGLUM12G15280.1">
    <property type="protein sequence ID" value="OGLUM12G15280.1"/>
    <property type="gene ID" value="OGLUM12G15280"/>
</dbReference>
<organism evidence="2">
    <name type="scientific">Oryza glumipatula</name>
    <dbReference type="NCBI Taxonomy" id="40148"/>
    <lineage>
        <taxon>Eukaryota</taxon>
        <taxon>Viridiplantae</taxon>
        <taxon>Streptophyta</taxon>
        <taxon>Embryophyta</taxon>
        <taxon>Tracheophyta</taxon>
        <taxon>Spermatophyta</taxon>
        <taxon>Magnoliopsida</taxon>
        <taxon>Liliopsida</taxon>
        <taxon>Poales</taxon>
        <taxon>Poaceae</taxon>
        <taxon>BOP clade</taxon>
        <taxon>Oryzoideae</taxon>
        <taxon>Oryzeae</taxon>
        <taxon>Oryzinae</taxon>
        <taxon>Oryza</taxon>
    </lineage>
</organism>
<dbReference type="HOGENOM" id="CLU_2112681_0_0_1"/>
<sequence length="115" mass="12036">MGTTYTSTSKDGIHRPRPREWLWHAAGGQQAGPPPPPSKAMAVVAGWRLLLHHHPPRFYPRPCPALPLPTTRWPEAAGLGGQWLAGEVAGLVTAGFAAAGPTTAESMPLPSSGCG</sequence>
<dbReference type="AlphaFoldDB" id="A0A0E0BTB9"/>
<accession>A0A0E0BTB9</accession>
<dbReference type="Proteomes" id="UP000026961">
    <property type="component" value="Chromosome 12"/>
</dbReference>
<proteinExistence type="predicted"/>
<evidence type="ECO:0000313" key="3">
    <source>
        <dbReference type="Proteomes" id="UP000026961"/>
    </source>
</evidence>
<feature type="region of interest" description="Disordered" evidence="1">
    <location>
        <begin position="1"/>
        <end position="39"/>
    </location>
</feature>
<protein>
    <submittedName>
        <fullName evidence="2">Uncharacterized protein</fullName>
    </submittedName>
</protein>
<feature type="compositionally biased region" description="Polar residues" evidence="1">
    <location>
        <begin position="1"/>
        <end position="10"/>
    </location>
</feature>
<feature type="compositionally biased region" description="Basic and acidic residues" evidence="1">
    <location>
        <begin position="11"/>
        <end position="22"/>
    </location>
</feature>
<reference evidence="2" key="2">
    <citation type="submission" date="2018-05" db="EMBL/GenBank/DDBJ databases">
        <title>OgluRS3 (Oryza glumaepatula Reference Sequence Version 3).</title>
        <authorList>
            <person name="Zhang J."/>
            <person name="Kudrna D."/>
            <person name="Lee S."/>
            <person name="Talag J."/>
            <person name="Welchert J."/>
            <person name="Wing R.A."/>
        </authorList>
    </citation>
    <scope>NUCLEOTIDE SEQUENCE [LARGE SCALE GENOMIC DNA]</scope>
</reference>
<name>A0A0E0BTB9_9ORYZ</name>
<dbReference type="EnsemblPlants" id="OGLUM12G15280.1">
    <property type="protein sequence ID" value="OGLUM12G15280.1"/>
    <property type="gene ID" value="OGLUM12G15280"/>
</dbReference>
<keyword evidence="3" id="KW-1185">Reference proteome</keyword>
<evidence type="ECO:0000313" key="2">
    <source>
        <dbReference type="EnsemblPlants" id="OGLUM12G15280.1"/>
    </source>
</evidence>
<reference evidence="2" key="1">
    <citation type="submission" date="2015-04" db="UniProtKB">
        <authorList>
            <consortium name="EnsemblPlants"/>
        </authorList>
    </citation>
    <scope>IDENTIFICATION</scope>
</reference>
<evidence type="ECO:0000256" key="1">
    <source>
        <dbReference type="SAM" id="MobiDB-lite"/>
    </source>
</evidence>